<dbReference type="Proteomes" id="UP000549394">
    <property type="component" value="Unassembled WGS sequence"/>
</dbReference>
<keyword evidence="5" id="KW-0040">ANK repeat</keyword>
<dbReference type="PROSITE" id="PS50297">
    <property type="entry name" value="ANK_REP_REGION"/>
    <property type="match status" value="5"/>
</dbReference>
<dbReference type="InterPro" id="IPR057724">
    <property type="entry name" value="TCTN1-3_N"/>
</dbReference>
<dbReference type="Pfam" id="PF05033">
    <property type="entry name" value="Pre-SET"/>
    <property type="match status" value="1"/>
</dbReference>
<dbReference type="SMART" id="SM00248">
    <property type="entry name" value="ANK"/>
    <property type="match status" value="6"/>
</dbReference>
<dbReference type="GO" id="GO:0046974">
    <property type="term" value="F:histone H3K9 methyltransferase activity"/>
    <property type="evidence" value="ECO:0007669"/>
    <property type="project" value="TreeGrafter"/>
</dbReference>
<comment type="caution">
    <text evidence="10">The sequence shown here is derived from an EMBL/GenBank/DDBJ whole genome shotgun (WGS) entry which is preliminary data.</text>
</comment>
<dbReference type="GO" id="GO:0005634">
    <property type="term" value="C:nucleus"/>
    <property type="evidence" value="ECO:0007669"/>
    <property type="project" value="InterPro"/>
</dbReference>
<feature type="repeat" description="ANK" evidence="5">
    <location>
        <begin position="1563"/>
        <end position="1595"/>
    </location>
</feature>
<feature type="repeat" description="ANK" evidence="5">
    <location>
        <begin position="1629"/>
        <end position="1661"/>
    </location>
</feature>
<dbReference type="SMART" id="SM00468">
    <property type="entry name" value="PreSET"/>
    <property type="match status" value="1"/>
</dbReference>
<keyword evidence="3" id="KW-0489">Methyltransferase</keyword>
<dbReference type="OrthoDB" id="616263at2759"/>
<evidence type="ECO:0000256" key="3">
    <source>
        <dbReference type="ARBA" id="ARBA00022603"/>
    </source>
</evidence>
<dbReference type="GO" id="GO:0000122">
    <property type="term" value="P:negative regulation of transcription by RNA polymerase II"/>
    <property type="evidence" value="ECO:0007669"/>
    <property type="project" value="TreeGrafter"/>
</dbReference>
<dbReference type="Gene3D" id="1.25.40.20">
    <property type="entry name" value="Ankyrin repeat-containing domain"/>
    <property type="match status" value="2"/>
</dbReference>
<dbReference type="Gene3D" id="2.170.270.10">
    <property type="entry name" value="SET domain"/>
    <property type="match status" value="1"/>
</dbReference>
<dbReference type="InterPro" id="IPR046341">
    <property type="entry name" value="SET_dom_sf"/>
</dbReference>
<dbReference type="GO" id="GO:0000785">
    <property type="term" value="C:chromatin"/>
    <property type="evidence" value="ECO:0007669"/>
    <property type="project" value="TreeGrafter"/>
</dbReference>
<feature type="repeat" description="ANK" evidence="5">
    <location>
        <begin position="1596"/>
        <end position="1628"/>
    </location>
</feature>
<dbReference type="PANTHER" id="PTHR46307:SF4">
    <property type="entry name" value="G9A, ISOFORM B"/>
    <property type="match status" value="1"/>
</dbReference>
<evidence type="ECO:0000256" key="5">
    <source>
        <dbReference type="PROSITE-ProRule" id="PRU00023"/>
    </source>
</evidence>
<evidence type="ECO:0000313" key="11">
    <source>
        <dbReference type="Proteomes" id="UP000549394"/>
    </source>
</evidence>
<feature type="domain" description="SET" evidence="8">
    <location>
        <begin position="1852"/>
        <end position="1970"/>
    </location>
</feature>
<comment type="subcellular location">
    <subcellularLocation>
        <location evidence="1">Chromosome</location>
    </subcellularLocation>
</comment>
<name>A0A7I8VKF5_9ANNE</name>
<evidence type="ECO:0000313" key="10">
    <source>
        <dbReference type="EMBL" id="CAD5116191.1"/>
    </source>
</evidence>
<proteinExistence type="predicted"/>
<dbReference type="SUPFAM" id="SSF48403">
    <property type="entry name" value="Ankyrin repeat"/>
    <property type="match status" value="1"/>
</dbReference>
<dbReference type="InterPro" id="IPR011677">
    <property type="entry name" value="TCTN1-3_dom"/>
</dbReference>
<accession>A0A7I8VKF5</accession>
<organism evidence="10 11">
    <name type="scientific">Dimorphilus gyrociliatus</name>
    <dbReference type="NCBI Taxonomy" id="2664684"/>
    <lineage>
        <taxon>Eukaryota</taxon>
        <taxon>Metazoa</taxon>
        <taxon>Spiralia</taxon>
        <taxon>Lophotrochozoa</taxon>
        <taxon>Annelida</taxon>
        <taxon>Polychaeta</taxon>
        <taxon>Polychaeta incertae sedis</taxon>
        <taxon>Dinophilidae</taxon>
        <taxon>Dimorphilus</taxon>
    </lineage>
</organism>
<dbReference type="Pfam" id="PF13637">
    <property type="entry name" value="Ank_4"/>
    <property type="match status" value="1"/>
</dbReference>
<feature type="compositionally biased region" description="Basic and acidic residues" evidence="6">
    <location>
        <begin position="1401"/>
        <end position="1415"/>
    </location>
</feature>
<reference evidence="10 11" key="1">
    <citation type="submission" date="2020-08" db="EMBL/GenBank/DDBJ databases">
        <authorList>
            <person name="Hejnol A."/>
        </authorList>
    </citation>
    <scope>NUCLEOTIDE SEQUENCE [LARGE SCALE GENOMIC DNA]</scope>
</reference>
<evidence type="ECO:0000256" key="7">
    <source>
        <dbReference type="SAM" id="SignalP"/>
    </source>
</evidence>
<feature type="signal peptide" evidence="7">
    <location>
        <begin position="1"/>
        <end position="19"/>
    </location>
</feature>
<dbReference type="Pfam" id="PF25752">
    <property type="entry name" value="DUF1619_N"/>
    <property type="match status" value="1"/>
</dbReference>
<keyword evidence="7" id="KW-0732">Signal</keyword>
<dbReference type="Pfam" id="PF00023">
    <property type="entry name" value="Ank"/>
    <property type="match status" value="1"/>
</dbReference>
<dbReference type="Pfam" id="PF21533">
    <property type="entry name" value="EHMT1-2_CRR"/>
    <property type="match status" value="1"/>
</dbReference>
<feature type="compositionally biased region" description="Basic residues" evidence="6">
    <location>
        <begin position="1236"/>
        <end position="1247"/>
    </location>
</feature>
<dbReference type="PROSITE" id="PS50088">
    <property type="entry name" value="ANK_REPEAT"/>
    <property type="match status" value="6"/>
</dbReference>
<dbReference type="SMART" id="SM00317">
    <property type="entry name" value="SET"/>
    <property type="match status" value="1"/>
</dbReference>
<evidence type="ECO:0000256" key="1">
    <source>
        <dbReference type="ARBA" id="ARBA00004286"/>
    </source>
</evidence>
<dbReference type="Pfam" id="PF12796">
    <property type="entry name" value="Ank_2"/>
    <property type="match status" value="1"/>
</dbReference>
<dbReference type="PANTHER" id="PTHR46307">
    <property type="entry name" value="G9A, ISOFORM B"/>
    <property type="match status" value="1"/>
</dbReference>
<dbReference type="InterPro" id="IPR047762">
    <property type="entry name" value="EHMT_CRR"/>
</dbReference>
<keyword evidence="4" id="KW-0949">S-adenosyl-L-methionine</keyword>
<dbReference type="GO" id="GO:0002039">
    <property type="term" value="F:p53 binding"/>
    <property type="evidence" value="ECO:0007669"/>
    <property type="project" value="InterPro"/>
</dbReference>
<feature type="region of interest" description="Disordered" evidence="6">
    <location>
        <begin position="1401"/>
        <end position="1424"/>
    </location>
</feature>
<dbReference type="GO" id="GO:0008270">
    <property type="term" value="F:zinc ion binding"/>
    <property type="evidence" value="ECO:0007669"/>
    <property type="project" value="InterPro"/>
</dbReference>
<feature type="region of interest" description="Disordered" evidence="6">
    <location>
        <begin position="1168"/>
        <end position="1204"/>
    </location>
</feature>
<feature type="compositionally biased region" description="Acidic residues" evidence="6">
    <location>
        <begin position="1168"/>
        <end position="1177"/>
    </location>
</feature>
<dbReference type="InterPro" id="IPR001214">
    <property type="entry name" value="SET_dom"/>
</dbReference>
<keyword evidence="11" id="KW-1185">Reference proteome</keyword>
<sequence>MYLKYLIILGFILVPNIESQAQGKIGKILIGTQDDELTSLDFNLNEVRPTFLRIPIFSEVREYVNGVIGGPSTGVPETVNVRCSIDDQDSVDGFSSADFSLLSIPPNNNVGFVTISNIKEGRAARVYCYGESPSNIFTREGSISNKLELLIRPRGTISILKNSITFADDLRIKTGSFPIEISEPMKENLTAICNLDNSSDNITFENLELYIGQTKAKFSYSFEKLSDNTTFSCSLQSSGTVTTQFVAASSRGSSRFDIEELTVDIVPKDITILTDFFKIFLKIKEIPPRAVNFVCRVKTIKTPQDLIDAEMEACDPLPAPPNATQVTLSPSVSPNSSYVPPVPNNRSEWIMRGSDSPIIFEDTLYRILTLQRLLPPNKFFSEDFVVTCCAPKDDNSQVPGYQDLKQIARYKAEFFPKNSANCSFPEVTDDERQKETILSNPGYARISHCHCDLTCDKCDVECCCDKDCLQTEINSNSKCFPGRFGGKDAPPSEKLCSEKRLDQPDYHDFMCIWKENNAFLGVYNLDKIRIIRGASNFQDKIETGVMRYSFESVESKISDTVEKEYRQFSTIRTGIEPDTPTERFLTGEQYRLSLPSSGITANACVWNKAVQYITEGNSYCSQKLSPSICSQFTSLNARFYVISSNIMSTSSPRRPAVLKEKTLRGFTITNTDYFCTTNTSNYVKPEFNGKIPFGNRPRKTLSLFNYTLENCTYDLELNTYRCKDDGWVDRASNDDATRCSFDNGFTLPPEPSYNPNTETCDNVVLNVIYNFTWSTSEIVKLDATVLLGNVTFNHLVEYEKEISFINATGQVETKLEKWSLTTHNRLNQKYKTIWTHVAENVTGEPISTSGNPGYEPNYPIITGFLKNASGNVSIDDSVNNQIHIWEQDGSSSLCAEVGRSRVQFLQSAKSACELSLSLAELKNCTYLRQLIFNRLNVLMPSTHISIGGVIEKENLDNWIKITRQDLSKYFLENETSFEENTTLSQFTLAPANENVTTATLNPIINETVSNDKKSVFDLAEGICSDIPSSIHISIIYTRAGAANNLSIYNIIGSKISYSFSEWSFQNIDANDFQTFQIYSSVSFEDVTPKYERIPKARLDDVNACEKESCWSKFFYPFSKDNEADDFQWTLIATFLTLIFRIREAQQDIFKNYGVRKIQLGRNVVLSLDEESREEDTNGSDSDDRNCFGTRHGRKRDYDSSSDNLASDFSSNDCMRNKFNDMEEDYVIGSKPGPKSSKQRFKLRRFSKGRNGSDGEISNTELNGEDKIDSRIMSCKCAITKLPISLISGTKCEAIDSINDKKVHCTNDARSKYYRTVAANRPSIIVCSKHEEEMKNHRFCPHCGLCCAEGAFIQCNSSPKSHLMHEYCCTRESNVVKCSHCASDVISKRYYRISHWQTERRKTTRRSIMDPIKENQPKSPKKTKSNAGVTVLGKLCGIILQLTPKSQERIDLTTYVLPNFERKVNSKLLIGCINKNDCIGVAECFLNGIKLEEPITRDNETPLMYAVAKDKLDIVNLLTTMGADIEASDSSNNTPLLKAVQKGNIEIVKLLMRHGANVNKTNDNGKSVLHLAASTGKVNLLKLFLERKLDVNVQDFDGFTPLVYAAEVGHLSCGEFLLKNGSDPTIEDHEKSMAIHWAAVGGNIKLVLLCYEYGCDINAANNNGDTALHIAARRGNENMVYEISTHAIESITVSNNENKTPVYMAASLGKCSYNYLKAKKLLYTDNLLRERLITTDLSKGKETVPIPVFNGVDRSDEIEPFIYVRDNIELDDLSRNINFKALAGCKCDPELSTCSTLDCSCAQHSLGVPYTEEGRLQERTIKGVKTPRLFECNDMCKCSSKCSNRVVQNGITFRIDLFKTKRKGWGVRAAQQIPKNSFICEYIGEVISDASADDRQHNDSYIYEICEDRNDTHCIDAATYANIARFINHSCEPNLFITRVYTNCQDLSFPRICFFTLKDIFIGEELSYDYGSTFWEMKKFKCACGTESCRYSN</sequence>
<dbReference type="EMBL" id="CAJFCJ010000006">
    <property type="protein sequence ID" value="CAD5116191.1"/>
    <property type="molecule type" value="Genomic_DNA"/>
</dbReference>
<feature type="repeat" description="ANK" evidence="5">
    <location>
        <begin position="1530"/>
        <end position="1562"/>
    </location>
</feature>
<evidence type="ECO:0000256" key="2">
    <source>
        <dbReference type="ARBA" id="ARBA00022454"/>
    </source>
</evidence>
<evidence type="ECO:0000256" key="4">
    <source>
        <dbReference type="ARBA" id="ARBA00022691"/>
    </source>
</evidence>
<dbReference type="InterPro" id="IPR007728">
    <property type="entry name" value="Pre-SET_dom"/>
</dbReference>
<feature type="repeat" description="ANK" evidence="5">
    <location>
        <begin position="1662"/>
        <end position="1679"/>
    </location>
</feature>
<evidence type="ECO:0000259" key="9">
    <source>
        <dbReference type="PROSITE" id="PS50867"/>
    </source>
</evidence>
<feature type="region of interest" description="Disordered" evidence="6">
    <location>
        <begin position="1224"/>
        <end position="1261"/>
    </location>
</feature>
<dbReference type="GO" id="GO:0032259">
    <property type="term" value="P:methylation"/>
    <property type="evidence" value="ECO:0007669"/>
    <property type="project" value="UniProtKB-KW"/>
</dbReference>
<protein>
    <submittedName>
        <fullName evidence="10">DgyrCDS5107</fullName>
    </submittedName>
</protein>
<evidence type="ECO:0000256" key="6">
    <source>
        <dbReference type="SAM" id="MobiDB-lite"/>
    </source>
</evidence>
<dbReference type="Pfam" id="PF00856">
    <property type="entry name" value="SET"/>
    <property type="match status" value="1"/>
</dbReference>
<dbReference type="PROSITE" id="PS50280">
    <property type="entry name" value="SET"/>
    <property type="match status" value="1"/>
</dbReference>
<feature type="domain" description="Pre-SET" evidence="9">
    <location>
        <begin position="1782"/>
        <end position="1849"/>
    </location>
</feature>
<feature type="chain" id="PRO_5029650925" evidence="7">
    <location>
        <begin position="20"/>
        <end position="1992"/>
    </location>
</feature>
<dbReference type="PROSITE" id="PS50867">
    <property type="entry name" value="PRE_SET"/>
    <property type="match status" value="1"/>
</dbReference>
<dbReference type="Pfam" id="PF07773">
    <property type="entry name" value="TCTN_DUF1619"/>
    <property type="match status" value="1"/>
</dbReference>
<keyword evidence="3" id="KW-0808">Transferase</keyword>
<evidence type="ECO:0000259" key="8">
    <source>
        <dbReference type="PROSITE" id="PS50280"/>
    </source>
</evidence>
<keyword evidence="2" id="KW-0158">Chromosome</keyword>
<feature type="repeat" description="ANK" evidence="5">
    <location>
        <begin position="1497"/>
        <end position="1529"/>
    </location>
</feature>
<dbReference type="InterPro" id="IPR043550">
    <property type="entry name" value="EHMT1/EHMT2"/>
</dbReference>
<dbReference type="SUPFAM" id="SSF82199">
    <property type="entry name" value="SET domain"/>
    <property type="match status" value="1"/>
</dbReference>
<dbReference type="InterPro" id="IPR002110">
    <property type="entry name" value="Ankyrin_rpt"/>
</dbReference>
<gene>
    <name evidence="10" type="ORF">DGYR_LOCUS4835</name>
</gene>
<dbReference type="InterPro" id="IPR036770">
    <property type="entry name" value="Ankyrin_rpt-contain_sf"/>
</dbReference>